<reference evidence="1" key="1">
    <citation type="submission" date="2023-04" db="EMBL/GenBank/DDBJ databases">
        <title>Draft Genome sequencing of Naganishia species isolated from polar environments using Oxford Nanopore Technology.</title>
        <authorList>
            <person name="Leo P."/>
            <person name="Venkateswaran K."/>
        </authorList>
    </citation>
    <scope>NUCLEOTIDE SEQUENCE</scope>
    <source>
        <strain evidence="1">DBVPG 5303</strain>
    </source>
</reference>
<dbReference type="Proteomes" id="UP001234202">
    <property type="component" value="Unassembled WGS sequence"/>
</dbReference>
<protein>
    <submittedName>
        <fullName evidence="1">Uncharacterized protein</fullName>
    </submittedName>
</protein>
<sequence>MNDDVQKITYKPIEPQEIMGQIKAEYSESAWFQAQLNPAEYNIAPEHPEMLALPVKGSWGSKLDRLIRQLQHWRRTQPDVKHIIFSSWKDALKIVEAALDANDISWRSRSAKKDDTSIQEFTEDPDILVFLLHGERENSGLTLTAASVCHLLEPVINSGFELQAIGRVDRLGQMKETTVYCYATVDTVETKIVNRAKANHTSLYAKDENESSQRATVMASTARKGADDLSGSRDDILDLLLA</sequence>
<keyword evidence="2" id="KW-1185">Reference proteome</keyword>
<evidence type="ECO:0000313" key="2">
    <source>
        <dbReference type="Proteomes" id="UP001234202"/>
    </source>
</evidence>
<proteinExistence type="predicted"/>
<evidence type="ECO:0000313" key="1">
    <source>
        <dbReference type="EMBL" id="KAJ9124894.1"/>
    </source>
</evidence>
<dbReference type="EMBL" id="JASBWV010000008">
    <property type="protein sequence ID" value="KAJ9124894.1"/>
    <property type="molecule type" value="Genomic_DNA"/>
</dbReference>
<comment type="caution">
    <text evidence="1">The sequence shown here is derived from an EMBL/GenBank/DDBJ whole genome shotgun (WGS) entry which is preliminary data.</text>
</comment>
<gene>
    <name evidence="1" type="ORF">QFC24_002823</name>
</gene>
<name>A0ACC2XN73_9TREE</name>
<organism evidence="1 2">
    <name type="scientific">Naganishia onofrii</name>
    <dbReference type="NCBI Taxonomy" id="1851511"/>
    <lineage>
        <taxon>Eukaryota</taxon>
        <taxon>Fungi</taxon>
        <taxon>Dikarya</taxon>
        <taxon>Basidiomycota</taxon>
        <taxon>Agaricomycotina</taxon>
        <taxon>Tremellomycetes</taxon>
        <taxon>Filobasidiales</taxon>
        <taxon>Filobasidiaceae</taxon>
        <taxon>Naganishia</taxon>
    </lineage>
</organism>
<accession>A0ACC2XN73</accession>